<dbReference type="Pfam" id="PF01206">
    <property type="entry name" value="TusA"/>
    <property type="match status" value="1"/>
</dbReference>
<dbReference type="InterPro" id="IPR001455">
    <property type="entry name" value="TusA-like"/>
</dbReference>
<evidence type="ECO:0000313" key="4">
    <source>
        <dbReference type="Proteomes" id="UP001138997"/>
    </source>
</evidence>
<protein>
    <submittedName>
        <fullName evidence="3">Sulfurtransferase TusA family protein</fullName>
    </submittedName>
</protein>
<keyword evidence="4" id="KW-1185">Reference proteome</keyword>
<dbReference type="Gene3D" id="3.30.110.40">
    <property type="entry name" value="TusA-like domain"/>
    <property type="match status" value="1"/>
</dbReference>
<dbReference type="InterPro" id="IPR036868">
    <property type="entry name" value="TusA-like_sf"/>
</dbReference>
<evidence type="ECO:0000259" key="2">
    <source>
        <dbReference type="PROSITE" id="PS01148"/>
    </source>
</evidence>
<dbReference type="RefSeq" id="WP_231440867.1">
    <property type="nucleotide sequence ID" value="NZ_JAJOMB010000005.1"/>
</dbReference>
<dbReference type="EMBL" id="JAJOMB010000005">
    <property type="protein sequence ID" value="MCD5311558.1"/>
    <property type="molecule type" value="Genomic_DNA"/>
</dbReference>
<dbReference type="SUPFAM" id="SSF64307">
    <property type="entry name" value="SirA-like"/>
    <property type="match status" value="1"/>
</dbReference>
<accession>A0A9X1NCF5</accession>
<dbReference type="Proteomes" id="UP001138997">
    <property type="component" value="Unassembled WGS sequence"/>
</dbReference>
<dbReference type="PANTHER" id="PTHR33279:SF6">
    <property type="entry name" value="SULFUR CARRIER PROTEIN YEDF-RELATED"/>
    <property type="match status" value="1"/>
</dbReference>
<comment type="caution">
    <text evidence="3">The sequence shown here is derived from an EMBL/GenBank/DDBJ whole genome shotgun (WGS) entry which is preliminary data.</text>
</comment>
<gene>
    <name evidence="3" type="ORF">LR394_11650</name>
</gene>
<name>A0A9X1NCF5_9ACTN</name>
<sequence>MDELGHPIVDARGLRCPLPIIRLAAAARLAVPGSTITVLSTDPAAEPDIAAWCRMRGAEVVSQEWSADENGGFLRSEVKVSAAAG</sequence>
<dbReference type="PROSITE" id="PS01148">
    <property type="entry name" value="UPF0033"/>
    <property type="match status" value="1"/>
</dbReference>
<dbReference type="PANTHER" id="PTHR33279">
    <property type="entry name" value="SULFUR CARRIER PROTEIN YEDF-RELATED"/>
    <property type="match status" value="1"/>
</dbReference>
<proteinExistence type="inferred from homology"/>
<comment type="similarity">
    <text evidence="1">Belongs to the sulfur carrier protein TusA family.</text>
</comment>
<dbReference type="AlphaFoldDB" id="A0A9X1NCF5"/>
<feature type="domain" description="UPF0033" evidence="2">
    <location>
        <begin position="9"/>
        <end position="33"/>
    </location>
</feature>
<evidence type="ECO:0000313" key="3">
    <source>
        <dbReference type="EMBL" id="MCD5311558.1"/>
    </source>
</evidence>
<reference evidence="3" key="1">
    <citation type="submission" date="2021-11" db="EMBL/GenBank/DDBJ databases">
        <title>Streptomyces corallinus and Kineosporia corallina sp. nov., two new coral-derived marine actinobacteria.</title>
        <authorList>
            <person name="Buangrab K."/>
            <person name="Sutthacheep M."/>
            <person name="Yeemin T."/>
            <person name="Harunari E."/>
            <person name="Igarashi Y."/>
            <person name="Sripreechasak P."/>
            <person name="Kanchanasin P."/>
            <person name="Tanasupawat S."/>
            <person name="Phongsopitanun W."/>
        </authorList>
    </citation>
    <scope>NUCLEOTIDE SEQUENCE</scope>
    <source>
        <strain evidence="3">JCM 31032</strain>
    </source>
</reference>
<evidence type="ECO:0000256" key="1">
    <source>
        <dbReference type="ARBA" id="ARBA00008984"/>
    </source>
</evidence>
<dbReference type="CDD" id="cd00291">
    <property type="entry name" value="SirA_YedF_YeeD"/>
    <property type="match status" value="1"/>
</dbReference>
<organism evidence="3 4">
    <name type="scientific">Kineosporia babensis</name>
    <dbReference type="NCBI Taxonomy" id="499548"/>
    <lineage>
        <taxon>Bacteria</taxon>
        <taxon>Bacillati</taxon>
        <taxon>Actinomycetota</taxon>
        <taxon>Actinomycetes</taxon>
        <taxon>Kineosporiales</taxon>
        <taxon>Kineosporiaceae</taxon>
        <taxon>Kineosporia</taxon>
    </lineage>
</organism>